<evidence type="ECO:0000313" key="1">
    <source>
        <dbReference type="EMBL" id="RMB60978.1"/>
    </source>
</evidence>
<organism evidence="1 2">
    <name type="scientific">Dokdonia sinensis</name>
    <dbReference type="NCBI Taxonomy" id="2479847"/>
    <lineage>
        <taxon>Bacteria</taxon>
        <taxon>Pseudomonadati</taxon>
        <taxon>Bacteroidota</taxon>
        <taxon>Flavobacteriia</taxon>
        <taxon>Flavobacteriales</taxon>
        <taxon>Flavobacteriaceae</taxon>
        <taxon>Dokdonia</taxon>
    </lineage>
</organism>
<accession>A0A3M0G979</accession>
<sequence>MISCDTGPTFSWNPEIEETVSGDLTAWLKSAPFDGLWDPNDNDRGDVYITNAREVFPFIGELINEDNNLVLISEKNRPFYKEQLVVFKDPTWGESVVYGSLLYDSQELFMRKSYSKSANIITDGLANMNNRNYASLGATELIATTADHKTAAYWVQANNTTYLMGFYQKDQLAFQVAFPCPMTKKEKGLAQLKKVAATLQLDIPAWKNAAADDLARADRTDAFWQDPYIPLFYSRGLMPIINIKLKGTLFEKETFNRQSRSSNKASISHVAGDKTYTLTISKEDTELSALAFRESETSKPLPGAVDKDREYILETTESGAMTQIKATTYYKDHQVFVFTYTYPTAQTDQAAVLNTVLQTIKISRYTI</sequence>
<proteinExistence type="predicted"/>
<keyword evidence="2" id="KW-1185">Reference proteome</keyword>
<reference evidence="1 2" key="1">
    <citation type="submission" date="2018-10" db="EMBL/GenBank/DDBJ databases">
        <title>Dokdonia luteus sp. nov., isolated from sea water.</title>
        <authorList>
            <person name="Zhou L.Y."/>
            <person name="Du Z.J."/>
        </authorList>
    </citation>
    <scope>NUCLEOTIDE SEQUENCE [LARGE SCALE GENOMIC DNA]</scope>
    <source>
        <strain evidence="1 2">SH27</strain>
    </source>
</reference>
<evidence type="ECO:0000313" key="2">
    <source>
        <dbReference type="Proteomes" id="UP000281985"/>
    </source>
</evidence>
<comment type="caution">
    <text evidence="1">The sequence shown here is derived from an EMBL/GenBank/DDBJ whole genome shotgun (WGS) entry which is preliminary data.</text>
</comment>
<dbReference type="EMBL" id="REFV01000004">
    <property type="protein sequence ID" value="RMB60978.1"/>
    <property type="molecule type" value="Genomic_DNA"/>
</dbReference>
<gene>
    <name evidence="1" type="ORF">EAX61_05715</name>
</gene>
<protein>
    <submittedName>
        <fullName evidence="1">Uncharacterized protein</fullName>
    </submittedName>
</protein>
<dbReference type="Proteomes" id="UP000281985">
    <property type="component" value="Unassembled WGS sequence"/>
</dbReference>
<name>A0A3M0G979_9FLAO</name>
<dbReference type="AlphaFoldDB" id="A0A3M0G979"/>